<sequence length="346" mass="36813">MRRLFKGLPVLAALVMTAACSAAGGQVPSSGALTPQGGPTVTVTVTASANPSPSASQLTSTGKPQPTPKSTSKPTALGPRQVVAPDGRACPDHPTAACTGVPPGTKLTEAVLNDSGQAHRVDVAGRRLDRVHIKGDLVVLADDVVITNSVIDGRILNEKDRKLKRFTISDSTVGPEQGCDSLPGIGDGEFTAVRVHVRNHGDGIRFSGDNIVVQDSFIDLCSNPKDHSDGIQGYYGRSNLVFDHNTIDQRGVVDHNAPIFIPRTQNPDAENIVMTNNLLMGGTFSIQLWDIGGYVIFRNNLLVDNTWDYKPAEVQCANVDWRDNKLVTIDDAYRVTGVVGPLACMG</sequence>
<dbReference type="AlphaFoldDB" id="A0A7W7ZX57"/>
<evidence type="ECO:0008006" key="5">
    <source>
        <dbReference type="Google" id="ProtNLM"/>
    </source>
</evidence>
<dbReference type="PROSITE" id="PS51257">
    <property type="entry name" value="PROKAR_LIPOPROTEIN"/>
    <property type="match status" value="1"/>
</dbReference>
<feature type="compositionally biased region" description="Low complexity" evidence="1">
    <location>
        <begin position="59"/>
        <end position="75"/>
    </location>
</feature>
<feature type="compositionally biased region" description="Polar residues" evidence="1">
    <location>
        <begin position="47"/>
        <end position="58"/>
    </location>
</feature>
<evidence type="ECO:0000313" key="3">
    <source>
        <dbReference type="EMBL" id="MBB5075451.1"/>
    </source>
</evidence>
<dbReference type="EMBL" id="JACHIN010000001">
    <property type="protein sequence ID" value="MBB5075451.1"/>
    <property type="molecule type" value="Genomic_DNA"/>
</dbReference>
<dbReference type="RefSeq" id="WP_184958535.1">
    <property type="nucleotide sequence ID" value="NZ_JACHIN010000001.1"/>
</dbReference>
<proteinExistence type="predicted"/>
<feature type="region of interest" description="Disordered" evidence="1">
    <location>
        <begin position="24"/>
        <end position="93"/>
    </location>
</feature>
<feature type="signal peptide" evidence="2">
    <location>
        <begin position="1"/>
        <end position="22"/>
    </location>
</feature>
<feature type="compositionally biased region" description="Polar residues" evidence="1">
    <location>
        <begin position="27"/>
        <end position="39"/>
    </location>
</feature>
<evidence type="ECO:0000313" key="4">
    <source>
        <dbReference type="Proteomes" id="UP000568380"/>
    </source>
</evidence>
<comment type="caution">
    <text evidence="3">The sequence shown here is derived from an EMBL/GenBank/DDBJ whole genome shotgun (WGS) entry which is preliminary data.</text>
</comment>
<name>A0A7W7ZX57_9ACTN</name>
<protein>
    <recommendedName>
        <fullName evidence="5">Right handed beta helix domain-containing protein</fullName>
    </recommendedName>
</protein>
<evidence type="ECO:0000256" key="2">
    <source>
        <dbReference type="SAM" id="SignalP"/>
    </source>
</evidence>
<dbReference type="Gene3D" id="2.160.20.10">
    <property type="entry name" value="Single-stranded right-handed beta-helix, Pectin lyase-like"/>
    <property type="match status" value="1"/>
</dbReference>
<organism evidence="3 4">
    <name type="scientific">Nonomuraea endophytica</name>
    <dbReference type="NCBI Taxonomy" id="714136"/>
    <lineage>
        <taxon>Bacteria</taxon>
        <taxon>Bacillati</taxon>
        <taxon>Actinomycetota</taxon>
        <taxon>Actinomycetes</taxon>
        <taxon>Streptosporangiales</taxon>
        <taxon>Streptosporangiaceae</taxon>
        <taxon>Nonomuraea</taxon>
    </lineage>
</organism>
<accession>A0A7W7ZX57</accession>
<feature type="chain" id="PRO_5039434135" description="Right handed beta helix domain-containing protein" evidence="2">
    <location>
        <begin position="23"/>
        <end position="346"/>
    </location>
</feature>
<gene>
    <name evidence="3" type="ORF">HNR40_000897</name>
</gene>
<evidence type="ECO:0000256" key="1">
    <source>
        <dbReference type="SAM" id="MobiDB-lite"/>
    </source>
</evidence>
<keyword evidence="4" id="KW-1185">Reference proteome</keyword>
<dbReference type="InterPro" id="IPR012334">
    <property type="entry name" value="Pectin_lyas_fold"/>
</dbReference>
<dbReference type="InterPro" id="IPR011050">
    <property type="entry name" value="Pectin_lyase_fold/virulence"/>
</dbReference>
<dbReference type="SUPFAM" id="SSF51126">
    <property type="entry name" value="Pectin lyase-like"/>
    <property type="match status" value="1"/>
</dbReference>
<dbReference type="Proteomes" id="UP000568380">
    <property type="component" value="Unassembled WGS sequence"/>
</dbReference>
<reference evidence="3 4" key="1">
    <citation type="submission" date="2020-08" db="EMBL/GenBank/DDBJ databases">
        <title>Genomic Encyclopedia of Type Strains, Phase IV (KMG-IV): sequencing the most valuable type-strain genomes for metagenomic binning, comparative biology and taxonomic classification.</title>
        <authorList>
            <person name="Goeker M."/>
        </authorList>
    </citation>
    <scope>NUCLEOTIDE SEQUENCE [LARGE SCALE GENOMIC DNA]</scope>
    <source>
        <strain evidence="3 4">DSM 45385</strain>
    </source>
</reference>
<keyword evidence="2" id="KW-0732">Signal</keyword>